<organism evidence="2">
    <name type="scientific">uncultured Frankineae bacterium</name>
    <dbReference type="NCBI Taxonomy" id="437475"/>
    <lineage>
        <taxon>Bacteria</taxon>
        <taxon>Bacillati</taxon>
        <taxon>Actinomycetota</taxon>
        <taxon>Actinomycetes</taxon>
        <taxon>Frankiales</taxon>
        <taxon>environmental samples</taxon>
    </lineage>
</organism>
<dbReference type="AlphaFoldDB" id="A0A6J4M4V6"/>
<feature type="region of interest" description="Disordered" evidence="1">
    <location>
        <begin position="1"/>
        <end position="68"/>
    </location>
</feature>
<reference evidence="2" key="1">
    <citation type="submission" date="2020-02" db="EMBL/GenBank/DDBJ databases">
        <authorList>
            <person name="Meier V. D."/>
        </authorList>
    </citation>
    <scope>NUCLEOTIDE SEQUENCE</scope>
    <source>
        <strain evidence="2">AVDCRST_MAG16</strain>
    </source>
</reference>
<name>A0A6J4M4V6_9ACTN</name>
<proteinExistence type="predicted"/>
<sequence length="154" mass="16228">MSETPDAIPMQTVEAPTPEPAPEAKPARKSPGRRTGGRASGNGRRSSGPRAPRTPARVEAPAAASDGGSLAAALRGLLSGIDEEVAGITALSEEIDEHVRALNELRSQATERLLHLDELRAAADDVNLTAFLDTSISPQLPQIEEEFPDRIYGG</sequence>
<dbReference type="EMBL" id="CADCUE010000214">
    <property type="protein sequence ID" value="CAA9350054.1"/>
    <property type="molecule type" value="Genomic_DNA"/>
</dbReference>
<gene>
    <name evidence="2" type="ORF">AVDCRST_MAG16-2268</name>
</gene>
<evidence type="ECO:0000313" key="2">
    <source>
        <dbReference type="EMBL" id="CAA9350054.1"/>
    </source>
</evidence>
<feature type="compositionally biased region" description="Low complexity" evidence="1">
    <location>
        <begin position="41"/>
        <end position="68"/>
    </location>
</feature>
<protein>
    <submittedName>
        <fullName evidence="2">Uncharacterized protein</fullName>
    </submittedName>
</protein>
<accession>A0A6J4M4V6</accession>
<feature type="compositionally biased region" description="Basic residues" evidence="1">
    <location>
        <begin position="27"/>
        <end position="36"/>
    </location>
</feature>
<evidence type="ECO:0000256" key="1">
    <source>
        <dbReference type="SAM" id="MobiDB-lite"/>
    </source>
</evidence>